<dbReference type="AlphaFoldDB" id="A0A8J5CYI5"/>
<accession>A0A8J5CYI5</accession>
<dbReference type="EMBL" id="JACEEZ010008953">
    <property type="protein sequence ID" value="KAG0722882.1"/>
    <property type="molecule type" value="Genomic_DNA"/>
</dbReference>
<dbReference type="Proteomes" id="UP000770661">
    <property type="component" value="Unassembled WGS sequence"/>
</dbReference>
<name>A0A8J5CYI5_CHIOP</name>
<protein>
    <submittedName>
        <fullName evidence="1">Uncharacterized protein</fullName>
    </submittedName>
</protein>
<sequence>MTTWCAPTGKRIAALPVAQATTVRGLRPLASLFSPAGPFLRLSSEVPLGARSPRPAAEDALGPSFSSVLFTWAPMHPSIACVKTVDGALLLSVVGGTAPGAQFGLEVRRSGGQEDRSPTYNRRIPFYSTERSLEAACGLLNWLSLVWSGMASRAMEESKDARWAFTRGPRTVALDEAGLDPCEVWKSGYQPV</sequence>
<keyword evidence="2" id="KW-1185">Reference proteome</keyword>
<gene>
    <name evidence="1" type="ORF">GWK47_043709</name>
</gene>
<organism evidence="1 2">
    <name type="scientific">Chionoecetes opilio</name>
    <name type="common">Atlantic snow crab</name>
    <name type="synonym">Cancer opilio</name>
    <dbReference type="NCBI Taxonomy" id="41210"/>
    <lineage>
        <taxon>Eukaryota</taxon>
        <taxon>Metazoa</taxon>
        <taxon>Ecdysozoa</taxon>
        <taxon>Arthropoda</taxon>
        <taxon>Crustacea</taxon>
        <taxon>Multicrustacea</taxon>
        <taxon>Malacostraca</taxon>
        <taxon>Eumalacostraca</taxon>
        <taxon>Eucarida</taxon>
        <taxon>Decapoda</taxon>
        <taxon>Pleocyemata</taxon>
        <taxon>Brachyura</taxon>
        <taxon>Eubrachyura</taxon>
        <taxon>Majoidea</taxon>
        <taxon>Majidae</taxon>
        <taxon>Chionoecetes</taxon>
    </lineage>
</organism>
<evidence type="ECO:0000313" key="1">
    <source>
        <dbReference type="EMBL" id="KAG0722882.1"/>
    </source>
</evidence>
<proteinExistence type="predicted"/>
<reference evidence="1" key="1">
    <citation type="submission" date="2020-07" db="EMBL/GenBank/DDBJ databases">
        <title>The High-quality genome of the commercially important snow crab, Chionoecetes opilio.</title>
        <authorList>
            <person name="Jeong J.-H."/>
            <person name="Ryu S."/>
        </authorList>
    </citation>
    <scope>NUCLEOTIDE SEQUENCE</scope>
    <source>
        <strain evidence="1">MADBK_172401_WGS</strain>
        <tissue evidence="1">Digestive gland</tissue>
    </source>
</reference>
<comment type="caution">
    <text evidence="1">The sequence shown here is derived from an EMBL/GenBank/DDBJ whole genome shotgun (WGS) entry which is preliminary data.</text>
</comment>
<evidence type="ECO:0000313" key="2">
    <source>
        <dbReference type="Proteomes" id="UP000770661"/>
    </source>
</evidence>